<name>A0ABP7PTN3_9ACTN</name>
<evidence type="ECO:0000313" key="2">
    <source>
        <dbReference type="Proteomes" id="UP001500034"/>
    </source>
</evidence>
<gene>
    <name evidence="1" type="ORF">GCM10022384_22580</name>
</gene>
<sequence length="101" mass="10582">MLLTPFSTAMIWFSFAMSVPLRTDMNVSRLLGGAHVLFGVGRHSCGTAAGTAVPHDVRARGPGQPALQETVGQVQLPLAWMVAPQLSPPPFDLAVSVCALG</sequence>
<keyword evidence="2" id="KW-1185">Reference proteome</keyword>
<proteinExistence type="predicted"/>
<accession>A0ABP7PTN3</accession>
<dbReference type="Proteomes" id="UP001500034">
    <property type="component" value="Unassembled WGS sequence"/>
</dbReference>
<evidence type="ECO:0000313" key="1">
    <source>
        <dbReference type="EMBL" id="GAA3971056.1"/>
    </source>
</evidence>
<comment type="caution">
    <text evidence="1">The sequence shown here is derived from an EMBL/GenBank/DDBJ whole genome shotgun (WGS) entry which is preliminary data.</text>
</comment>
<evidence type="ECO:0008006" key="3">
    <source>
        <dbReference type="Google" id="ProtNLM"/>
    </source>
</evidence>
<organism evidence="1 2">
    <name type="scientific">Streptomyces marokkonensis</name>
    <dbReference type="NCBI Taxonomy" id="324855"/>
    <lineage>
        <taxon>Bacteria</taxon>
        <taxon>Bacillati</taxon>
        <taxon>Actinomycetota</taxon>
        <taxon>Actinomycetes</taxon>
        <taxon>Kitasatosporales</taxon>
        <taxon>Streptomycetaceae</taxon>
        <taxon>Streptomyces</taxon>
    </lineage>
</organism>
<dbReference type="EMBL" id="BAABCQ010000033">
    <property type="protein sequence ID" value="GAA3971056.1"/>
    <property type="molecule type" value="Genomic_DNA"/>
</dbReference>
<protein>
    <recommendedName>
        <fullName evidence="3">Secreted protein</fullName>
    </recommendedName>
</protein>
<reference evidence="2" key="1">
    <citation type="journal article" date="2019" name="Int. J. Syst. Evol. Microbiol.">
        <title>The Global Catalogue of Microorganisms (GCM) 10K type strain sequencing project: providing services to taxonomists for standard genome sequencing and annotation.</title>
        <authorList>
            <consortium name="The Broad Institute Genomics Platform"/>
            <consortium name="The Broad Institute Genome Sequencing Center for Infectious Disease"/>
            <person name="Wu L."/>
            <person name="Ma J."/>
        </authorList>
    </citation>
    <scope>NUCLEOTIDE SEQUENCE [LARGE SCALE GENOMIC DNA]</scope>
    <source>
        <strain evidence="2">JCM 17027</strain>
    </source>
</reference>